<evidence type="ECO:0000256" key="3">
    <source>
        <dbReference type="ARBA" id="ARBA00022581"/>
    </source>
</evidence>
<sequence>MSDSELDVDGVHSEQATLARQRELRRREWQDLQDLKAQHSCKRGMFCLVKQASLSYDVSLQGHELHYALAQQKQTFVTMVGSKPLKVTQQSGPSEGSILCHCHTPDCKPHLIKTLCGLRDLIPFN</sequence>
<protein>
    <submittedName>
        <fullName evidence="6">14.7K</fullName>
    </submittedName>
</protein>
<evidence type="ECO:0000256" key="5">
    <source>
        <dbReference type="ARBA" id="ARBA00023323"/>
    </source>
</evidence>
<comment type="similarity">
    <text evidence="1">Belongs to the adenoviridae E3_15 family.</text>
</comment>
<evidence type="ECO:0000256" key="1">
    <source>
        <dbReference type="ARBA" id="ARBA00005829"/>
    </source>
</evidence>
<evidence type="ECO:0000256" key="4">
    <source>
        <dbReference type="ARBA" id="ARBA00022615"/>
    </source>
</evidence>
<name>A0A2H4CJX7_9ADEN</name>
<dbReference type="Pfam" id="PF03307">
    <property type="entry name" value="Adeno_E3_15_3"/>
    <property type="match status" value="1"/>
</dbReference>
<keyword evidence="2" id="KW-0244">Early protein</keyword>
<reference evidence="7" key="1">
    <citation type="submission" date="2014-12" db="EMBL/GenBank/DDBJ databases">
        <authorList>
            <person name="Podgorski I.I."/>
            <person name="Papp T."/>
            <person name="Custers J."/>
            <person name="Harrach B."/>
            <person name="Benko M."/>
        </authorList>
    </citation>
    <scope>NUCLEOTIDE SEQUENCE [LARGE SCALE GENOMIC DNA]</scope>
    <source>
        <strain evidence="7">B-105</strain>
    </source>
</reference>
<evidence type="ECO:0000313" key="6">
    <source>
        <dbReference type="EMBL" id="ALE30481.1"/>
    </source>
</evidence>
<dbReference type="GO" id="GO:0052031">
    <property type="term" value="P:symbiont-mediated perturbation of host defense response"/>
    <property type="evidence" value="ECO:0007669"/>
    <property type="project" value="InterPro"/>
</dbReference>
<evidence type="ECO:0000313" key="7">
    <source>
        <dbReference type="Proteomes" id="UP000317837"/>
    </source>
</evidence>
<dbReference type="Proteomes" id="UP000317837">
    <property type="component" value="Segment"/>
</dbReference>
<proteinExistence type="inferred from homology"/>
<evidence type="ECO:0000256" key="2">
    <source>
        <dbReference type="ARBA" id="ARBA00022518"/>
    </source>
</evidence>
<dbReference type="GO" id="GO:0033668">
    <property type="term" value="P:symbiont-mediated suppression of host apoptosis"/>
    <property type="evidence" value="ECO:0007669"/>
    <property type="project" value="UniProtKB-KW"/>
</dbReference>
<organism evidence="6 7">
    <name type="scientific">Simian adenovirus 17</name>
    <dbReference type="NCBI Taxonomy" id="1715779"/>
    <lineage>
        <taxon>Viruses</taxon>
        <taxon>Varidnaviria</taxon>
        <taxon>Bamfordvirae</taxon>
        <taxon>Preplasmiviricota</taxon>
        <taxon>Polisuviricotina</taxon>
        <taxon>Pharingeaviricetes</taxon>
        <taxon>Rowavirales</taxon>
        <taxon>Adenoviridae</taxon>
        <taxon>Mastadenovirus</taxon>
        <taxon>Mastadenovirus chlorocebi</taxon>
        <taxon>Simian mastadenovirus F</taxon>
    </lineage>
</organism>
<keyword evidence="5" id="KW-1119">Modulation of host cell apoptosis by virus</keyword>
<keyword evidence="4" id="KW-1085">Inhibition of host caspases by virus</keyword>
<keyword evidence="3" id="KW-0945">Host-virus interaction</keyword>
<dbReference type="InterPro" id="IPR004985">
    <property type="entry name" value="Adeno_E3-15"/>
</dbReference>
<accession>A0A2H4CJX7</accession>
<dbReference type="EMBL" id="KP329566">
    <property type="protein sequence ID" value="ALE30481.1"/>
    <property type="molecule type" value="Genomic_DNA"/>
</dbReference>